<feature type="region of interest" description="Disordered" evidence="1">
    <location>
        <begin position="291"/>
        <end position="310"/>
    </location>
</feature>
<gene>
    <name evidence="3" type="ORF">D915_002029</name>
</gene>
<dbReference type="Proteomes" id="UP000230066">
    <property type="component" value="Unassembled WGS sequence"/>
</dbReference>
<feature type="compositionally biased region" description="Polar residues" evidence="1">
    <location>
        <begin position="235"/>
        <end position="253"/>
    </location>
</feature>
<comment type="caution">
    <text evidence="3">The sequence shown here is derived from an EMBL/GenBank/DDBJ whole genome shotgun (WGS) entry which is preliminary data.</text>
</comment>
<evidence type="ECO:0000256" key="2">
    <source>
        <dbReference type="SAM" id="Phobius"/>
    </source>
</evidence>
<sequence>MNYKEITSTRFVKPSEILFKNSTTPGPIVTETRAQTATEEHGRSTNVTSRTSNMMKTNEPTTILTSSETSTVNGTERVGQETTLFVSSGATTIGSGKVNTTGIGSTVPFGNMGHDNTTIVVTEAVSETTGISAGTTGPELNLTDINALSTNPNSVTPDSSTIGPFSVKSPTVGLSSPSETVIGPNYTTMSSEQPDNSPTYSSTIETKPLVSSTTTTSSQPIDHSLLTDGSKSDGAVNSGTSEPSSENFFSSYDRSTQSFSKPISELPSTERVTTNYFRISTSRKITGFDYSTTEQQRSATHAESSTTQSHVDLTVTRTKSGSSPAFLVSNKAYKTTTKPTVSITREQLKTPEMASGGAKTYQTFSGTKTETATSGSVHTEPYFETTLSPASELVKDRSDGSSLPIYSSSVSVGSEPTDTIPTTTKYSDTSKTVHLHSPSTTPMPISREFINWIETNKGSNNWPSSYMIPVTTTLKPETTKITKGATASTEVLTSACTSASILSGSGILGPYTPAVALIITILILMIILCSISWCCCAFRRRLEKRRRQISWAENQIPVLRHGFNLTPKSTMMIPVEVNRTSSAATYTLPSVPGSSVNDRSRKYRINKGKLMFDPGATTTAVIPIEPQFLTHQSHSTSEHFTSPTEGGISGNKVEMEQINSRESVGASSFGYAIPINNAFANGIAIKSMDTERVAPYATATTFRIIRPSEPVFASTSQISQPPDYWEKKINGSELLMIDDCEALDDTNDTRDYQVSTFLRQPKS</sequence>
<accession>A0A4E0RII0</accession>
<evidence type="ECO:0000313" key="4">
    <source>
        <dbReference type="Proteomes" id="UP000230066"/>
    </source>
</evidence>
<keyword evidence="2" id="KW-0812">Transmembrane</keyword>
<reference evidence="3" key="1">
    <citation type="submission" date="2019-03" db="EMBL/GenBank/DDBJ databases">
        <title>Improved annotation for the trematode Fasciola hepatica.</title>
        <authorList>
            <person name="Choi Y.-J."/>
            <person name="Martin J."/>
            <person name="Mitreva M."/>
        </authorList>
    </citation>
    <scope>NUCLEOTIDE SEQUENCE [LARGE SCALE GENOMIC DNA]</scope>
</reference>
<keyword evidence="4" id="KW-1185">Reference proteome</keyword>
<feature type="region of interest" description="Disordered" evidence="1">
    <location>
        <begin position="406"/>
        <end position="439"/>
    </location>
</feature>
<feature type="compositionally biased region" description="Polar residues" evidence="1">
    <location>
        <begin position="416"/>
        <end position="439"/>
    </location>
</feature>
<organism evidence="3 4">
    <name type="scientific">Fasciola hepatica</name>
    <name type="common">Liver fluke</name>
    <dbReference type="NCBI Taxonomy" id="6192"/>
    <lineage>
        <taxon>Eukaryota</taxon>
        <taxon>Metazoa</taxon>
        <taxon>Spiralia</taxon>
        <taxon>Lophotrochozoa</taxon>
        <taxon>Platyhelminthes</taxon>
        <taxon>Trematoda</taxon>
        <taxon>Digenea</taxon>
        <taxon>Plagiorchiida</taxon>
        <taxon>Echinostomata</taxon>
        <taxon>Echinostomatoidea</taxon>
        <taxon>Fasciolidae</taxon>
        <taxon>Fasciola</taxon>
    </lineage>
</organism>
<dbReference type="EMBL" id="JXXN02000483">
    <property type="protein sequence ID" value="THD27245.1"/>
    <property type="molecule type" value="Genomic_DNA"/>
</dbReference>
<feature type="transmembrane region" description="Helical" evidence="2">
    <location>
        <begin position="514"/>
        <end position="538"/>
    </location>
</feature>
<keyword evidence="2" id="KW-1133">Transmembrane helix</keyword>
<name>A0A4E0RII0_FASHE</name>
<feature type="region of interest" description="Disordered" evidence="1">
    <location>
        <begin position="149"/>
        <end position="253"/>
    </location>
</feature>
<evidence type="ECO:0000256" key="1">
    <source>
        <dbReference type="SAM" id="MobiDB-lite"/>
    </source>
</evidence>
<evidence type="ECO:0000313" key="3">
    <source>
        <dbReference type="EMBL" id="THD27245.1"/>
    </source>
</evidence>
<keyword evidence="2" id="KW-0472">Membrane</keyword>
<protein>
    <submittedName>
        <fullName evidence="3">Uncharacterized protein</fullName>
    </submittedName>
</protein>
<dbReference type="AlphaFoldDB" id="A0A4E0RII0"/>
<proteinExistence type="predicted"/>
<feature type="compositionally biased region" description="Polar residues" evidence="1">
    <location>
        <begin position="149"/>
        <end position="221"/>
    </location>
</feature>